<evidence type="ECO:0000313" key="1">
    <source>
        <dbReference type="EMBL" id="KAF4663271.1"/>
    </source>
</evidence>
<organism evidence="1 2">
    <name type="scientific">Perkinsus olseni</name>
    <name type="common">Perkinsus atlanticus</name>
    <dbReference type="NCBI Taxonomy" id="32597"/>
    <lineage>
        <taxon>Eukaryota</taxon>
        <taxon>Sar</taxon>
        <taxon>Alveolata</taxon>
        <taxon>Perkinsozoa</taxon>
        <taxon>Perkinsea</taxon>
        <taxon>Perkinsida</taxon>
        <taxon>Perkinsidae</taxon>
        <taxon>Perkinsus</taxon>
    </lineage>
</organism>
<dbReference type="AlphaFoldDB" id="A0A7J6LWV7"/>
<accession>A0A7J6LWV7</accession>
<gene>
    <name evidence="1" type="ORF">FOZ61_001774</name>
</gene>
<name>A0A7J6LWV7_PEROL</name>
<protein>
    <submittedName>
        <fullName evidence="1">Uncharacterized protein</fullName>
    </submittedName>
</protein>
<dbReference type="EMBL" id="JABAHT010000146">
    <property type="protein sequence ID" value="KAF4663271.1"/>
    <property type="molecule type" value="Genomic_DNA"/>
</dbReference>
<proteinExistence type="predicted"/>
<reference evidence="1 2" key="1">
    <citation type="submission" date="2020-04" db="EMBL/GenBank/DDBJ databases">
        <title>Perkinsus olseni comparative genomics.</title>
        <authorList>
            <person name="Bogema D.R."/>
        </authorList>
    </citation>
    <scope>NUCLEOTIDE SEQUENCE [LARGE SCALE GENOMIC DNA]</scope>
    <source>
        <strain evidence="1">ATCC PRA-179</strain>
    </source>
</reference>
<evidence type="ECO:0000313" key="2">
    <source>
        <dbReference type="Proteomes" id="UP000570595"/>
    </source>
</evidence>
<dbReference type="Proteomes" id="UP000570595">
    <property type="component" value="Unassembled WGS sequence"/>
</dbReference>
<comment type="caution">
    <text evidence="1">The sequence shown here is derived from an EMBL/GenBank/DDBJ whole genome shotgun (WGS) entry which is preliminary data.</text>
</comment>
<sequence>MIRGDHSVASAVQSRHPALVGHSQSCLYGTLDFTILVKFEVLPLQGIPFSSRHWLGSPRAGQCSVAN</sequence>